<dbReference type="EMBL" id="NEVM01000001">
    <property type="protein sequence ID" value="OZI38545.1"/>
    <property type="molecule type" value="Genomic_DNA"/>
</dbReference>
<dbReference type="InterPro" id="IPR000515">
    <property type="entry name" value="MetI-like"/>
</dbReference>
<dbReference type="AlphaFoldDB" id="A0A261SN56"/>
<dbReference type="Gene3D" id="1.10.3720.10">
    <property type="entry name" value="MetI-like"/>
    <property type="match status" value="1"/>
</dbReference>
<evidence type="ECO:0000256" key="1">
    <source>
        <dbReference type="ARBA" id="ARBA00004651"/>
    </source>
</evidence>
<evidence type="ECO:0000313" key="11">
    <source>
        <dbReference type="Proteomes" id="UP000216020"/>
    </source>
</evidence>
<evidence type="ECO:0000256" key="6">
    <source>
        <dbReference type="ARBA" id="ARBA00022989"/>
    </source>
</evidence>
<name>A0A261SN56_9BORD</name>
<feature type="transmembrane region" description="Helical" evidence="8">
    <location>
        <begin position="168"/>
        <end position="190"/>
    </location>
</feature>
<sequence length="299" mass="32465">MATSLPSSHGPQAAAGAVRARRASLVGQLGPAWALPAVLFLLGFFVLPLAGNVARGFTSPDGAFTLAYYAKLFTDAYYSGIVVETFVVSIISTVACLIVGYPVAYFIVRHAGRWNPLIVFCLIGPLLTSIIMRTFGWTVLFARKGLFNNWFMQLGLIDKPLRIIDSELMVYVGLVHVLVPFMVLSIAAVLKGVDRRLEESAQILGATPLQAFFRITLPLSMDGIATGCILVFVLTNGSFLTMLLLGGGKVNTLSLLIYQQFTLTQDMSFASAMGNVLLFCSVIALVLQLRYVRRRTVSA</sequence>
<dbReference type="Proteomes" id="UP000216020">
    <property type="component" value="Unassembled WGS sequence"/>
</dbReference>
<feature type="domain" description="ABC transmembrane type-1" evidence="9">
    <location>
        <begin position="82"/>
        <end position="288"/>
    </location>
</feature>
<evidence type="ECO:0000256" key="4">
    <source>
        <dbReference type="ARBA" id="ARBA00022475"/>
    </source>
</evidence>
<dbReference type="Pfam" id="PF00528">
    <property type="entry name" value="BPD_transp_1"/>
    <property type="match status" value="1"/>
</dbReference>
<evidence type="ECO:0000256" key="8">
    <source>
        <dbReference type="RuleBase" id="RU363032"/>
    </source>
</evidence>
<feature type="transmembrane region" description="Helical" evidence="8">
    <location>
        <begin position="86"/>
        <end position="108"/>
    </location>
</feature>
<keyword evidence="11" id="KW-1185">Reference proteome</keyword>
<keyword evidence="4" id="KW-1003">Cell membrane</keyword>
<dbReference type="InterPro" id="IPR035906">
    <property type="entry name" value="MetI-like_sf"/>
</dbReference>
<comment type="subcellular location">
    <subcellularLocation>
        <location evidence="1 8">Cell membrane</location>
        <topology evidence="1 8">Multi-pass membrane protein</topology>
    </subcellularLocation>
</comment>
<evidence type="ECO:0000256" key="7">
    <source>
        <dbReference type="ARBA" id="ARBA00023136"/>
    </source>
</evidence>
<gene>
    <name evidence="10" type="ORF">CAL29_01330</name>
</gene>
<keyword evidence="5 8" id="KW-0812">Transmembrane</keyword>
<comment type="similarity">
    <text evidence="2">Belongs to the binding-protein-dependent transport system permease family. CysTW subfamily.</text>
</comment>
<proteinExistence type="inferred from homology"/>
<evidence type="ECO:0000259" key="9">
    <source>
        <dbReference type="PROSITE" id="PS50928"/>
    </source>
</evidence>
<evidence type="ECO:0000256" key="2">
    <source>
        <dbReference type="ARBA" id="ARBA00007069"/>
    </source>
</evidence>
<evidence type="ECO:0000256" key="3">
    <source>
        <dbReference type="ARBA" id="ARBA00022448"/>
    </source>
</evidence>
<dbReference type="CDD" id="cd06261">
    <property type="entry name" value="TM_PBP2"/>
    <property type="match status" value="1"/>
</dbReference>
<evidence type="ECO:0000313" key="10">
    <source>
        <dbReference type="EMBL" id="OZI38545.1"/>
    </source>
</evidence>
<dbReference type="PROSITE" id="PS50928">
    <property type="entry name" value="ABC_TM1"/>
    <property type="match status" value="1"/>
</dbReference>
<organism evidence="10 11">
    <name type="scientific">Bordetella genomosp. 10</name>
    <dbReference type="NCBI Taxonomy" id="1416804"/>
    <lineage>
        <taxon>Bacteria</taxon>
        <taxon>Pseudomonadati</taxon>
        <taxon>Pseudomonadota</taxon>
        <taxon>Betaproteobacteria</taxon>
        <taxon>Burkholderiales</taxon>
        <taxon>Alcaligenaceae</taxon>
        <taxon>Bordetella</taxon>
    </lineage>
</organism>
<feature type="transmembrane region" description="Helical" evidence="8">
    <location>
        <begin position="29"/>
        <end position="50"/>
    </location>
</feature>
<feature type="transmembrane region" description="Helical" evidence="8">
    <location>
        <begin position="267"/>
        <end position="287"/>
    </location>
</feature>
<keyword evidence="3 8" id="KW-0813">Transport</keyword>
<comment type="caution">
    <text evidence="10">The sequence shown here is derived from an EMBL/GenBank/DDBJ whole genome shotgun (WGS) entry which is preliminary data.</text>
</comment>
<reference evidence="11" key="1">
    <citation type="submission" date="2017-05" db="EMBL/GenBank/DDBJ databases">
        <title>Complete and WGS of Bordetella genogroups.</title>
        <authorList>
            <person name="Spilker T."/>
            <person name="Lipuma J."/>
        </authorList>
    </citation>
    <scope>NUCLEOTIDE SEQUENCE [LARGE SCALE GENOMIC DNA]</scope>
    <source>
        <strain evidence="11">AU16122</strain>
    </source>
</reference>
<keyword evidence="6 8" id="KW-1133">Transmembrane helix</keyword>
<protein>
    <submittedName>
        <fullName evidence="10">ABC transporter permease</fullName>
    </submittedName>
</protein>
<dbReference type="PANTHER" id="PTHR42929">
    <property type="entry name" value="INNER MEMBRANE ABC TRANSPORTER PERMEASE PROTEIN YDCU-RELATED-RELATED"/>
    <property type="match status" value="1"/>
</dbReference>
<accession>A0A261SN56</accession>
<feature type="transmembrane region" description="Helical" evidence="8">
    <location>
        <begin position="117"/>
        <end position="142"/>
    </location>
</feature>
<feature type="transmembrane region" description="Helical" evidence="8">
    <location>
        <begin position="224"/>
        <end position="247"/>
    </location>
</feature>
<dbReference type="GO" id="GO:0055085">
    <property type="term" value="P:transmembrane transport"/>
    <property type="evidence" value="ECO:0007669"/>
    <property type="project" value="InterPro"/>
</dbReference>
<dbReference type="SUPFAM" id="SSF161098">
    <property type="entry name" value="MetI-like"/>
    <property type="match status" value="1"/>
</dbReference>
<evidence type="ECO:0000256" key="5">
    <source>
        <dbReference type="ARBA" id="ARBA00022692"/>
    </source>
</evidence>
<dbReference type="OrthoDB" id="9156191at2"/>
<dbReference type="GO" id="GO:0005886">
    <property type="term" value="C:plasma membrane"/>
    <property type="evidence" value="ECO:0007669"/>
    <property type="project" value="UniProtKB-SubCell"/>
</dbReference>
<keyword evidence="7 8" id="KW-0472">Membrane</keyword>
<dbReference type="PANTHER" id="PTHR42929:SF5">
    <property type="entry name" value="ABC TRANSPORTER PERMEASE PROTEIN"/>
    <property type="match status" value="1"/>
</dbReference>